<comment type="caution">
    <text evidence="2">The sequence shown here is derived from an EMBL/GenBank/DDBJ whole genome shotgun (WGS) entry which is preliminary data.</text>
</comment>
<dbReference type="PANTHER" id="PTHR36069">
    <property type="entry name" value="EXPRESSED PROTEIN-RELATED"/>
    <property type="match status" value="1"/>
</dbReference>
<accession>A0ABD3IJ35</accession>
<dbReference type="EMBL" id="JBJKBG010000011">
    <property type="protein sequence ID" value="KAL3714608.1"/>
    <property type="molecule type" value="Genomic_DNA"/>
</dbReference>
<dbReference type="AlphaFoldDB" id="A0ABD3IJ35"/>
<dbReference type="InterPro" id="IPR053339">
    <property type="entry name" value="FAS1_domain_protein"/>
</dbReference>
<sequence>MALWLFILLQICAFAESWPTGEINWRDLHKAMAYMRMKSYHGFVILLQILNTYPDALHGSDIISSSAIIPMPLLMTHLIQFPKRTLMPACLANRMLKTTNDGRSGICLSDSLTRCHGISDTLMSDAFGELKRFDRRNQAKFAADRLAEKKDSPPLILAISF</sequence>
<proteinExistence type="predicted"/>
<evidence type="ECO:0000313" key="3">
    <source>
        <dbReference type="Proteomes" id="UP001634007"/>
    </source>
</evidence>
<keyword evidence="1" id="KW-0732">Signal</keyword>
<gene>
    <name evidence="2" type="ORF">ACJRO7_006508</name>
</gene>
<feature type="signal peptide" evidence="1">
    <location>
        <begin position="1"/>
        <end position="17"/>
    </location>
</feature>
<reference evidence="2 3" key="1">
    <citation type="submission" date="2024-11" db="EMBL/GenBank/DDBJ databases">
        <title>Chromosome-level genome assembly of Eucalyptus globulus Labill. provides insights into its genome evolution.</title>
        <authorList>
            <person name="Li X."/>
        </authorList>
    </citation>
    <scope>NUCLEOTIDE SEQUENCE [LARGE SCALE GENOMIC DNA]</scope>
    <source>
        <strain evidence="2">CL2024</strain>
        <tissue evidence="2">Fresh tender leaves</tissue>
    </source>
</reference>
<organism evidence="2 3">
    <name type="scientific">Eucalyptus globulus</name>
    <name type="common">Tasmanian blue gum</name>
    <dbReference type="NCBI Taxonomy" id="34317"/>
    <lineage>
        <taxon>Eukaryota</taxon>
        <taxon>Viridiplantae</taxon>
        <taxon>Streptophyta</taxon>
        <taxon>Embryophyta</taxon>
        <taxon>Tracheophyta</taxon>
        <taxon>Spermatophyta</taxon>
        <taxon>Magnoliopsida</taxon>
        <taxon>eudicotyledons</taxon>
        <taxon>Gunneridae</taxon>
        <taxon>Pentapetalae</taxon>
        <taxon>rosids</taxon>
        <taxon>malvids</taxon>
        <taxon>Myrtales</taxon>
        <taxon>Myrtaceae</taxon>
        <taxon>Myrtoideae</taxon>
        <taxon>Eucalypteae</taxon>
        <taxon>Eucalyptus</taxon>
    </lineage>
</organism>
<dbReference type="PANTHER" id="PTHR36069:SF1">
    <property type="entry name" value="EXPRESSED PROTEIN"/>
    <property type="match status" value="1"/>
</dbReference>
<evidence type="ECO:0000313" key="2">
    <source>
        <dbReference type="EMBL" id="KAL3714608.1"/>
    </source>
</evidence>
<dbReference type="Proteomes" id="UP001634007">
    <property type="component" value="Unassembled WGS sequence"/>
</dbReference>
<feature type="chain" id="PRO_5044782214" evidence="1">
    <location>
        <begin position="18"/>
        <end position="161"/>
    </location>
</feature>
<protein>
    <submittedName>
        <fullName evidence="2">Uncharacterized protein</fullName>
    </submittedName>
</protein>
<keyword evidence="3" id="KW-1185">Reference proteome</keyword>
<evidence type="ECO:0000256" key="1">
    <source>
        <dbReference type="SAM" id="SignalP"/>
    </source>
</evidence>
<name>A0ABD3IJ35_EUCGL</name>